<dbReference type="InterPro" id="IPR043502">
    <property type="entry name" value="DNA/RNA_pol_sf"/>
</dbReference>
<dbReference type="PANTHER" id="PTHR43383:SF2">
    <property type="entry name" value="AMIDOHYDROLASE 2 FAMILY PROTEIN"/>
    <property type="match status" value="1"/>
</dbReference>
<sequence length="353" mass="39977">MSNNSTNIQRPKEVSPQEMVTQNEEKFKEFNQEEIERLRSLLDSLNKTLGSCSLAQAGYSPTQKGYKWYDPSSRRILISLDVTFNEVESFLKSSRSHPQGESVLGEDEHSGSISFLEELGGLKSAKPSSLNSPSNPIELESTMPNLQLQPSSQPANPKIVPNPGVTTKSQEQNLVQPPSKQLKPYSKRVQPALVQQQIHESDLSSVHDALRDRNWACAMIEEMNALDKNETWDIVTRPKERRIVGCKWVFTVKFKVDGTLERYKARLVAKGYTQTYGVDYQEAFAPVAKMNTVRILLSLVAYFDWGLQQFDVKNAFLHGELEEEVNMEPTLGFERNFGLDKVCKLKKALYGLK</sequence>
<feature type="region of interest" description="Disordered" evidence="1">
    <location>
        <begin position="146"/>
        <end position="182"/>
    </location>
</feature>
<feature type="domain" description="Retroviral polymerase SH3-like" evidence="3">
    <location>
        <begin position="58"/>
        <end position="94"/>
    </location>
</feature>
<dbReference type="AlphaFoldDB" id="A0AAV5HI14"/>
<evidence type="ECO:0000313" key="4">
    <source>
        <dbReference type="EMBL" id="GKU86831.1"/>
    </source>
</evidence>
<feature type="compositionally biased region" description="Polar residues" evidence="1">
    <location>
        <begin position="164"/>
        <end position="179"/>
    </location>
</feature>
<proteinExistence type="predicted"/>
<keyword evidence="5" id="KW-1185">Reference proteome</keyword>
<name>A0AAV5HI14_9ROSI</name>
<dbReference type="PANTHER" id="PTHR43383">
    <property type="entry name" value="NODULIN 6"/>
    <property type="match status" value="1"/>
</dbReference>
<dbReference type="InterPro" id="IPR057670">
    <property type="entry name" value="SH3_retrovirus"/>
</dbReference>
<dbReference type="Proteomes" id="UP001054252">
    <property type="component" value="Unassembled WGS sequence"/>
</dbReference>
<evidence type="ECO:0008006" key="6">
    <source>
        <dbReference type="Google" id="ProtNLM"/>
    </source>
</evidence>
<evidence type="ECO:0000259" key="2">
    <source>
        <dbReference type="Pfam" id="PF07727"/>
    </source>
</evidence>
<gene>
    <name evidence="4" type="ORF">SLEP1_g1306</name>
</gene>
<evidence type="ECO:0000313" key="5">
    <source>
        <dbReference type="Proteomes" id="UP001054252"/>
    </source>
</evidence>
<dbReference type="Pfam" id="PF25597">
    <property type="entry name" value="SH3_retrovirus"/>
    <property type="match status" value="1"/>
</dbReference>
<feature type="compositionally biased region" description="Polar residues" evidence="1">
    <location>
        <begin position="146"/>
        <end position="155"/>
    </location>
</feature>
<evidence type="ECO:0000256" key="1">
    <source>
        <dbReference type="SAM" id="MobiDB-lite"/>
    </source>
</evidence>
<reference evidence="4 5" key="1">
    <citation type="journal article" date="2021" name="Commun. Biol.">
        <title>The genome of Shorea leprosula (Dipterocarpaceae) highlights the ecological relevance of drought in aseasonal tropical rainforests.</title>
        <authorList>
            <person name="Ng K.K.S."/>
            <person name="Kobayashi M.J."/>
            <person name="Fawcett J.A."/>
            <person name="Hatakeyama M."/>
            <person name="Paape T."/>
            <person name="Ng C.H."/>
            <person name="Ang C.C."/>
            <person name="Tnah L.H."/>
            <person name="Lee C.T."/>
            <person name="Nishiyama T."/>
            <person name="Sese J."/>
            <person name="O'Brien M.J."/>
            <person name="Copetti D."/>
            <person name="Mohd Noor M.I."/>
            <person name="Ong R.C."/>
            <person name="Putra M."/>
            <person name="Sireger I.Z."/>
            <person name="Indrioko S."/>
            <person name="Kosugi Y."/>
            <person name="Izuno A."/>
            <person name="Isagi Y."/>
            <person name="Lee S.L."/>
            <person name="Shimizu K.K."/>
        </authorList>
    </citation>
    <scope>NUCLEOTIDE SEQUENCE [LARGE SCALE GENOMIC DNA]</scope>
    <source>
        <strain evidence="4">214</strain>
    </source>
</reference>
<evidence type="ECO:0000259" key="3">
    <source>
        <dbReference type="Pfam" id="PF25597"/>
    </source>
</evidence>
<dbReference type="Pfam" id="PF07727">
    <property type="entry name" value="RVT_2"/>
    <property type="match status" value="1"/>
</dbReference>
<accession>A0AAV5HI14</accession>
<dbReference type="EMBL" id="BPVZ01000001">
    <property type="protein sequence ID" value="GKU86831.1"/>
    <property type="molecule type" value="Genomic_DNA"/>
</dbReference>
<feature type="region of interest" description="Disordered" evidence="1">
    <location>
        <begin position="1"/>
        <end position="22"/>
    </location>
</feature>
<dbReference type="SUPFAM" id="SSF56672">
    <property type="entry name" value="DNA/RNA polymerases"/>
    <property type="match status" value="1"/>
</dbReference>
<feature type="domain" description="Reverse transcriptase Ty1/copia-type" evidence="2">
    <location>
        <begin position="229"/>
        <end position="353"/>
    </location>
</feature>
<organism evidence="4 5">
    <name type="scientific">Rubroshorea leprosula</name>
    <dbReference type="NCBI Taxonomy" id="152421"/>
    <lineage>
        <taxon>Eukaryota</taxon>
        <taxon>Viridiplantae</taxon>
        <taxon>Streptophyta</taxon>
        <taxon>Embryophyta</taxon>
        <taxon>Tracheophyta</taxon>
        <taxon>Spermatophyta</taxon>
        <taxon>Magnoliopsida</taxon>
        <taxon>eudicotyledons</taxon>
        <taxon>Gunneridae</taxon>
        <taxon>Pentapetalae</taxon>
        <taxon>rosids</taxon>
        <taxon>malvids</taxon>
        <taxon>Malvales</taxon>
        <taxon>Dipterocarpaceae</taxon>
        <taxon>Rubroshorea</taxon>
    </lineage>
</organism>
<protein>
    <recommendedName>
        <fullName evidence="6">Reverse transcriptase Ty1/copia-type domain-containing protein</fullName>
    </recommendedName>
</protein>
<dbReference type="InterPro" id="IPR013103">
    <property type="entry name" value="RVT_2"/>
</dbReference>
<comment type="caution">
    <text evidence="4">The sequence shown here is derived from an EMBL/GenBank/DDBJ whole genome shotgun (WGS) entry which is preliminary data.</text>
</comment>